<keyword evidence="2" id="KW-1185">Reference proteome</keyword>
<name>A0A183K5Q3_9TREM</name>
<organism evidence="3">
    <name type="scientific">Schistosoma curassoni</name>
    <dbReference type="NCBI Taxonomy" id="6186"/>
    <lineage>
        <taxon>Eukaryota</taxon>
        <taxon>Metazoa</taxon>
        <taxon>Spiralia</taxon>
        <taxon>Lophotrochozoa</taxon>
        <taxon>Platyhelminthes</taxon>
        <taxon>Trematoda</taxon>
        <taxon>Digenea</taxon>
        <taxon>Strigeidida</taxon>
        <taxon>Schistosomatoidea</taxon>
        <taxon>Schistosomatidae</taxon>
        <taxon>Schistosoma</taxon>
    </lineage>
</organism>
<protein>
    <submittedName>
        <fullName evidence="3">Arrestin_N domain-containing protein</fullName>
    </submittedName>
</protein>
<dbReference type="WBParaSite" id="SCUD_0001032801-mRNA-1">
    <property type="protein sequence ID" value="SCUD_0001032801-mRNA-1"/>
    <property type="gene ID" value="SCUD_0001032801"/>
</dbReference>
<reference evidence="1 2" key="2">
    <citation type="submission" date="2018-11" db="EMBL/GenBank/DDBJ databases">
        <authorList>
            <consortium name="Pathogen Informatics"/>
        </authorList>
    </citation>
    <scope>NUCLEOTIDE SEQUENCE [LARGE SCALE GENOMIC DNA]</scope>
    <source>
        <strain evidence="1">Dakar</strain>
        <strain evidence="2">Dakar, Senegal</strain>
    </source>
</reference>
<evidence type="ECO:0000313" key="1">
    <source>
        <dbReference type="EMBL" id="VDP39374.1"/>
    </source>
</evidence>
<evidence type="ECO:0000313" key="3">
    <source>
        <dbReference type="WBParaSite" id="SCUD_0001032801-mRNA-1"/>
    </source>
</evidence>
<proteinExistence type="predicted"/>
<reference evidence="3" key="1">
    <citation type="submission" date="2016-06" db="UniProtKB">
        <authorList>
            <consortium name="WormBaseParasite"/>
        </authorList>
    </citation>
    <scope>IDENTIFICATION</scope>
</reference>
<evidence type="ECO:0000313" key="2">
    <source>
        <dbReference type="Proteomes" id="UP000279833"/>
    </source>
</evidence>
<dbReference type="AlphaFoldDB" id="A0A183K5Q3"/>
<accession>A0A183K5Q3</accession>
<gene>
    <name evidence="1" type="ORF">SCUD_LOCUS10328</name>
</gene>
<dbReference type="STRING" id="6186.A0A183K5Q3"/>
<sequence length="201" mass="22485">MSSYRHVFSFKSLRKPLRYLSHLPDGYAFSIVEIKLEPPLVSELTLSHFATSLNNRALERDRSRLEDLKLTELKKAAENQFTSLPPFRLNPTSLGSPGFVLSGHATLSAKQGRLSIALKFCFIEVQLDPSNFVPLSTTTQNIKWKKTLPISFAEISRSGALNVVGPDRVAHFSRSPPNITNPKRFDINSESWPTLGETSKS</sequence>
<dbReference type="EMBL" id="UZAK01033713">
    <property type="protein sequence ID" value="VDP39374.1"/>
    <property type="molecule type" value="Genomic_DNA"/>
</dbReference>
<dbReference type="Proteomes" id="UP000279833">
    <property type="component" value="Unassembled WGS sequence"/>
</dbReference>